<organism evidence="1 2">
    <name type="scientific">Methylocaldum szegediense</name>
    <dbReference type="NCBI Taxonomy" id="73780"/>
    <lineage>
        <taxon>Bacteria</taxon>
        <taxon>Pseudomonadati</taxon>
        <taxon>Pseudomonadota</taxon>
        <taxon>Gammaproteobacteria</taxon>
        <taxon>Methylococcales</taxon>
        <taxon>Methylococcaceae</taxon>
        <taxon>Methylocaldum</taxon>
    </lineage>
</organism>
<dbReference type="EMBL" id="OX458333">
    <property type="protein sequence ID" value="CAI8818200.1"/>
    <property type="molecule type" value="Genomic_DNA"/>
</dbReference>
<accession>A0ABN8X1Q9</accession>
<keyword evidence="2" id="KW-1185">Reference proteome</keyword>
<evidence type="ECO:0000313" key="1">
    <source>
        <dbReference type="EMBL" id="CAI8818200.1"/>
    </source>
</evidence>
<evidence type="ECO:0000313" key="2">
    <source>
        <dbReference type="Proteomes" id="UP001162030"/>
    </source>
</evidence>
<name>A0ABN8X1Q9_9GAMM</name>
<proteinExistence type="predicted"/>
<dbReference type="Proteomes" id="UP001162030">
    <property type="component" value="Chromosome"/>
</dbReference>
<protein>
    <submittedName>
        <fullName evidence="1">Uncharacterized protein</fullName>
    </submittedName>
</protein>
<gene>
    <name evidence="1" type="ORF">MSZNOR_1905</name>
</gene>
<dbReference type="RefSeq" id="WP_268870446.1">
    <property type="nucleotide sequence ID" value="NZ_OX458333.1"/>
</dbReference>
<reference evidence="1 2" key="1">
    <citation type="submission" date="2023-03" db="EMBL/GenBank/DDBJ databases">
        <authorList>
            <person name="Pearce D."/>
        </authorList>
    </citation>
    <scope>NUCLEOTIDE SEQUENCE [LARGE SCALE GENOMIC DNA]</scope>
    <source>
        <strain evidence="1">Msz</strain>
    </source>
</reference>
<sequence length="43" mass="4864">MAKEVIRALFGFLVLCATGLSLIPEIEERFWSLVERGINLLTN</sequence>